<dbReference type="RefSeq" id="WP_140589713.1">
    <property type="nucleotide sequence ID" value="NZ_VFRR01000026.1"/>
</dbReference>
<keyword evidence="2" id="KW-1185">Reference proteome</keyword>
<comment type="caution">
    <text evidence="1">The sequence shown here is derived from an EMBL/GenBank/DDBJ whole genome shotgun (WGS) entry which is preliminary data.</text>
</comment>
<dbReference type="EMBL" id="VFRR01000026">
    <property type="protein sequence ID" value="TPE49186.1"/>
    <property type="molecule type" value="Genomic_DNA"/>
</dbReference>
<accession>A0A501WTM7</accession>
<dbReference type="AlphaFoldDB" id="A0A501WTM7"/>
<evidence type="ECO:0000313" key="1">
    <source>
        <dbReference type="EMBL" id="TPE49186.1"/>
    </source>
</evidence>
<name>A0A501WTM7_9GAMM</name>
<organism evidence="1 2">
    <name type="scientific">Maribrevibacterium harenarium</name>
    <dbReference type="NCBI Taxonomy" id="2589817"/>
    <lineage>
        <taxon>Bacteria</taxon>
        <taxon>Pseudomonadati</taxon>
        <taxon>Pseudomonadota</taxon>
        <taxon>Gammaproteobacteria</taxon>
        <taxon>Oceanospirillales</taxon>
        <taxon>Oceanospirillaceae</taxon>
        <taxon>Maribrevibacterium</taxon>
    </lineage>
</organism>
<gene>
    <name evidence="1" type="ORF">FJM67_12335</name>
</gene>
<reference evidence="1 2" key="1">
    <citation type="submission" date="2019-06" db="EMBL/GenBank/DDBJ databases">
        <title>A novel bacterium of genus Marinomonas, isolated from coastal sand.</title>
        <authorList>
            <person name="Huang H."/>
            <person name="Mo K."/>
            <person name="Hu Y."/>
        </authorList>
    </citation>
    <scope>NUCLEOTIDE SEQUENCE [LARGE SCALE GENOMIC DNA]</scope>
    <source>
        <strain evidence="1 2">HB171799</strain>
    </source>
</reference>
<proteinExistence type="predicted"/>
<dbReference type="Pfam" id="PF09720">
    <property type="entry name" value="Unstab_antitox"/>
    <property type="match status" value="1"/>
</dbReference>
<dbReference type="InterPro" id="IPR013406">
    <property type="entry name" value="CHP02574_addiction_mod"/>
</dbReference>
<sequence length="68" mass="7744">MKIDHLSSSEKIELAQHLWDCVHQEMSSCSISEEQKASLDARLTAFAQDGDEGIEWRQLKDKLLENGL</sequence>
<evidence type="ECO:0000313" key="2">
    <source>
        <dbReference type="Proteomes" id="UP000315901"/>
    </source>
</evidence>
<dbReference type="Proteomes" id="UP000315901">
    <property type="component" value="Unassembled WGS sequence"/>
</dbReference>
<dbReference type="NCBIfam" id="TIGR02574">
    <property type="entry name" value="stabl_TIGR02574"/>
    <property type="match status" value="1"/>
</dbReference>
<protein>
    <submittedName>
        <fullName evidence="1">Addiction module protein</fullName>
    </submittedName>
</protein>
<dbReference type="OrthoDB" id="291542at2"/>